<accession>A0A9Q0FJA6</accession>
<feature type="non-terminal residue" evidence="2">
    <location>
        <position position="357"/>
    </location>
</feature>
<gene>
    <name evidence="2" type="ORF">Tsubulata_000076</name>
</gene>
<evidence type="ECO:0000313" key="3">
    <source>
        <dbReference type="Proteomes" id="UP001141552"/>
    </source>
</evidence>
<reference evidence="2" key="1">
    <citation type="submission" date="2022-02" db="EMBL/GenBank/DDBJ databases">
        <authorList>
            <person name="Henning P.M."/>
            <person name="McCubbin A.G."/>
            <person name="Shore J.S."/>
        </authorList>
    </citation>
    <scope>NUCLEOTIDE SEQUENCE</scope>
    <source>
        <strain evidence="2">F60SS</strain>
        <tissue evidence="2">Leaves</tissue>
    </source>
</reference>
<dbReference type="EMBL" id="JAKUCV010005122">
    <property type="protein sequence ID" value="KAJ4832518.1"/>
    <property type="molecule type" value="Genomic_DNA"/>
</dbReference>
<dbReference type="AlphaFoldDB" id="A0A9Q0FJA6"/>
<organism evidence="2 3">
    <name type="scientific">Turnera subulata</name>
    <dbReference type="NCBI Taxonomy" id="218843"/>
    <lineage>
        <taxon>Eukaryota</taxon>
        <taxon>Viridiplantae</taxon>
        <taxon>Streptophyta</taxon>
        <taxon>Embryophyta</taxon>
        <taxon>Tracheophyta</taxon>
        <taxon>Spermatophyta</taxon>
        <taxon>Magnoliopsida</taxon>
        <taxon>eudicotyledons</taxon>
        <taxon>Gunneridae</taxon>
        <taxon>Pentapetalae</taxon>
        <taxon>rosids</taxon>
        <taxon>fabids</taxon>
        <taxon>Malpighiales</taxon>
        <taxon>Passifloraceae</taxon>
        <taxon>Turnera</taxon>
    </lineage>
</organism>
<dbReference type="OrthoDB" id="1884080at2759"/>
<comment type="caution">
    <text evidence="2">The sequence shown here is derived from an EMBL/GenBank/DDBJ whole genome shotgun (WGS) entry which is preliminary data.</text>
</comment>
<evidence type="ECO:0000313" key="2">
    <source>
        <dbReference type="EMBL" id="KAJ4832518.1"/>
    </source>
</evidence>
<evidence type="ECO:0000256" key="1">
    <source>
        <dbReference type="SAM" id="MobiDB-lite"/>
    </source>
</evidence>
<sequence length="357" mass="39767">MASIKYQDPEREGSFSFSSCYDFTSFSEYDESDDESYIEIALEPTKPTHQNDKDDLPQDDDDDQDYWDKEVELRISFSSSVPIPELTTKPETGGDDDHQCKLSSIPSSSSSTFTFSSSSSPRPSITQDASFTNGKVQRLTTIKRKVQLPAVNRYTGTLMSGAVKTISSEFDRGNCCDADDANHLDLVRSSTRTATKLTSNGIMMKFLIKFRSLKLRTLLASFIKTCQVNNSSSQEKSPTNVGKRYYNEEFNPYQRSAKSLQQKSGQGKINPDNYKLFEKGDERSRMLEMNLDTGVKGVMEAVTTSLGCRDRRAKSCPSSIKSSPFHQGLPSQTYSTADNSIQAAIAHCKKSLGPYVI</sequence>
<feature type="region of interest" description="Disordered" evidence="1">
    <location>
        <begin position="80"/>
        <end position="130"/>
    </location>
</feature>
<feature type="region of interest" description="Disordered" evidence="1">
    <location>
        <begin position="32"/>
        <end position="68"/>
    </location>
</feature>
<reference evidence="2" key="2">
    <citation type="journal article" date="2023" name="Plants (Basel)">
        <title>Annotation of the Turnera subulata (Passifloraceae) Draft Genome Reveals the S-Locus Evolved after the Divergence of Turneroideae from Passifloroideae in a Stepwise Manner.</title>
        <authorList>
            <person name="Henning P.M."/>
            <person name="Roalson E.H."/>
            <person name="Mir W."/>
            <person name="McCubbin A.G."/>
            <person name="Shore J.S."/>
        </authorList>
    </citation>
    <scope>NUCLEOTIDE SEQUENCE</scope>
    <source>
        <strain evidence="2">F60SS</strain>
    </source>
</reference>
<dbReference type="Proteomes" id="UP001141552">
    <property type="component" value="Unassembled WGS sequence"/>
</dbReference>
<name>A0A9Q0FJA6_9ROSI</name>
<proteinExistence type="predicted"/>
<protein>
    <submittedName>
        <fullName evidence="2">Uncharacterized protein</fullName>
    </submittedName>
</protein>
<feature type="compositionally biased region" description="Low complexity" evidence="1">
    <location>
        <begin position="103"/>
        <end position="126"/>
    </location>
</feature>
<keyword evidence="3" id="KW-1185">Reference proteome</keyword>